<dbReference type="InterPro" id="IPR046496">
    <property type="entry name" value="DUF6589"/>
</dbReference>
<accession>A0AAD5V5A7</accession>
<dbReference type="Proteomes" id="UP001212997">
    <property type="component" value="Unassembled WGS sequence"/>
</dbReference>
<feature type="region of interest" description="Disordered" evidence="1">
    <location>
        <begin position="714"/>
        <end position="763"/>
    </location>
</feature>
<comment type="caution">
    <text evidence="3">The sequence shown here is derived from an EMBL/GenBank/DDBJ whole genome shotgun (WGS) entry which is preliminary data.</text>
</comment>
<evidence type="ECO:0000313" key="4">
    <source>
        <dbReference type="Proteomes" id="UP001212997"/>
    </source>
</evidence>
<feature type="region of interest" description="Disordered" evidence="1">
    <location>
        <begin position="782"/>
        <end position="812"/>
    </location>
</feature>
<organism evidence="3 4">
    <name type="scientific">Meripilus lineatus</name>
    <dbReference type="NCBI Taxonomy" id="2056292"/>
    <lineage>
        <taxon>Eukaryota</taxon>
        <taxon>Fungi</taxon>
        <taxon>Dikarya</taxon>
        <taxon>Basidiomycota</taxon>
        <taxon>Agaricomycotina</taxon>
        <taxon>Agaricomycetes</taxon>
        <taxon>Polyporales</taxon>
        <taxon>Meripilaceae</taxon>
        <taxon>Meripilus</taxon>
    </lineage>
</organism>
<keyword evidence="4" id="KW-1185">Reference proteome</keyword>
<sequence length="1066" mass="121051">MSSSYHTFRIKKPSKSHAPIDAELPSQDISTPVHRPIDETDEIPKTDTERLDLIFQALKKTKWKLGDFLNVIFEDTNHEYQGIVSKFLSGKSKVKAASIVRLMYEHSSSRPKSKVAEETAVHYAQPAIFAWALDTVIQKMTTEVKKLVRDPELRIRASRKGAVHDLLSSVVLDQLVSPNTTHPLNSGGRGSDNGLGGAVEVVMDADAEIEDAEMGNVGIEREEEEESDLELDVGGVMQSEEDEGRKNPLEPASMDGSTADPGLVPLVKPRVRGKGKDSLVSWGTIEKFSLVSLKEKYQDNAPTVWRVLSQLACGEKKPSRLGGIYRPKDIVLTSVLSGILYTRNQYCNLFALCMSLAMFAMKAHHSMFRLGSRLGYCMPFSTIRNALVTMAADIRKYLKSNPHLHNLWVVFDNIQQYVIRRDRRIGSTNEMVIGTGATAVIMEDCPPDAFDAEPYIENLRRGERRDLTAKKLESDLDWEHMARVSEFHFIDILVQFVPSLEVYRAEVKEVFKDLLMKHQINPTRKTTIHPLGTNDANEVSLKGMKEALADIIDQTGITEDSLKSKLHFMSGDGKSFQTMGDFKKIISDQRSEDKTLIALVEILELWHTKWTELCRILINQFGDKNVKRDPSSLRFLGQVVGIPPPSKLAKADFYNSSQLLNIAVKAHVLRFWEVHLGTSNIVDYFEDLASVEKLPTLDDLREIARQLAQQYSTSRAYDDALRNDGPMNMMSDPDKEDDDDGESVISEEGEKGDETEMLTGDVDESEPLVQSLLSLAELEPEDVPMEGNDNDGLPESEAAAGQQTTGTDGEKFEGDWPLANSILLVRDGIWWLEFCRAVSIGDTGRVWEVLKFWIFQFAGASNPNYTNYLLEMYCKIKYEFPKGTKDALFQNWLVNLSGKEEGFIELDFMQERFNLLLEEFSKHKGQEFSNPWYRLVIAMHVHRFLRLKEEMENMVDLVPRRKAHSEPHLDNEFNEVLRIFREWGIHKFKAGRDLGHHAQDQFARGMAQLSKERIKKFLERSMQGRVNLEDVREMDGSFSDPPARMYHPHFVQYDDRGSPYFSNTTT</sequence>
<feature type="compositionally biased region" description="Acidic residues" evidence="1">
    <location>
        <begin position="782"/>
        <end position="794"/>
    </location>
</feature>
<feature type="region of interest" description="Disordered" evidence="1">
    <location>
        <begin position="219"/>
        <end position="267"/>
    </location>
</feature>
<name>A0AAD5V5A7_9APHY</name>
<reference evidence="3" key="1">
    <citation type="submission" date="2022-07" db="EMBL/GenBank/DDBJ databases">
        <title>Genome Sequence of Physisporinus lineatus.</title>
        <authorList>
            <person name="Buettner E."/>
        </authorList>
    </citation>
    <scope>NUCLEOTIDE SEQUENCE</scope>
    <source>
        <strain evidence="3">VT162</strain>
    </source>
</reference>
<gene>
    <name evidence="3" type="ORF">NLI96_g4290</name>
</gene>
<evidence type="ECO:0000259" key="2">
    <source>
        <dbReference type="Pfam" id="PF20231"/>
    </source>
</evidence>
<feature type="domain" description="DUF6589" evidence="2">
    <location>
        <begin position="463"/>
        <end position="964"/>
    </location>
</feature>
<feature type="region of interest" description="Disordered" evidence="1">
    <location>
        <begin position="1"/>
        <end position="40"/>
    </location>
</feature>
<evidence type="ECO:0000313" key="3">
    <source>
        <dbReference type="EMBL" id="KAJ3486381.1"/>
    </source>
</evidence>
<feature type="compositionally biased region" description="Acidic residues" evidence="1">
    <location>
        <begin position="221"/>
        <end position="231"/>
    </location>
</feature>
<dbReference type="EMBL" id="JANAWD010000123">
    <property type="protein sequence ID" value="KAJ3486381.1"/>
    <property type="molecule type" value="Genomic_DNA"/>
</dbReference>
<proteinExistence type="predicted"/>
<feature type="compositionally biased region" description="Acidic residues" evidence="1">
    <location>
        <begin position="734"/>
        <end position="747"/>
    </location>
</feature>
<protein>
    <recommendedName>
        <fullName evidence="2">DUF6589 domain-containing protein</fullName>
    </recommendedName>
</protein>
<evidence type="ECO:0000256" key="1">
    <source>
        <dbReference type="SAM" id="MobiDB-lite"/>
    </source>
</evidence>
<dbReference type="Pfam" id="PF20231">
    <property type="entry name" value="DUF6589"/>
    <property type="match status" value="1"/>
</dbReference>
<dbReference type="AlphaFoldDB" id="A0AAD5V5A7"/>